<proteinExistence type="predicted"/>
<dbReference type="EMBL" id="KF279411">
    <property type="protein sequence ID" value="AGU92011.1"/>
    <property type="molecule type" value="Genomic_DNA"/>
</dbReference>
<gene>
    <name evidence="1" type="ORF">ADAWI_86</name>
</gene>
<evidence type="ECO:0000313" key="1">
    <source>
        <dbReference type="EMBL" id="AGU92011.1"/>
    </source>
</evidence>
<dbReference type="RefSeq" id="YP_008530966.1">
    <property type="nucleotide sequence ID" value="NC_022328.1"/>
</dbReference>
<name>T2A7H7_9CAUD</name>
<reference evidence="1 2" key="1">
    <citation type="submission" date="2013-06" db="EMBL/GenBank/DDBJ databases">
        <authorList>
            <person name="Adawi E.C."/>
            <person name="Merrill C.A."/>
            <person name="Sargent C.J."/>
            <person name="Fisher J.N."/>
            <person name="Gardner A.V."/>
            <person name="Lunt B.L."/>
            <person name="Merrill B.D."/>
            <person name="Breakwell D.P."/>
            <person name="Burnett S.H."/>
            <person name="Grose J.H."/>
        </authorList>
    </citation>
    <scope>NUCLEOTIDE SEQUENCE [LARGE SCALE GENOMIC DNA]</scope>
</reference>
<keyword evidence="2" id="KW-1185">Reference proteome</keyword>
<dbReference type="GeneID" id="16834859"/>
<accession>T2A7H7</accession>
<dbReference type="Proteomes" id="UP000016711">
    <property type="component" value="Segment"/>
</dbReference>
<protein>
    <submittedName>
        <fullName evidence="1">RDF protein</fullName>
    </submittedName>
</protein>
<dbReference type="OrthoDB" id="24861at10239"/>
<organism evidence="1 2">
    <name type="scientific">Mycobacterium phage Adawi</name>
    <dbReference type="NCBI Taxonomy" id="1354507"/>
    <lineage>
        <taxon>Viruses</taxon>
        <taxon>Duplodnaviria</taxon>
        <taxon>Heunggongvirae</taxon>
        <taxon>Uroviricota</taxon>
        <taxon>Caudoviricetes</taxon>
        <taxon>Bclasvirinae</taxon>
        <taxon>Coopervirus</taxon>
        <taxon>Coopervirus adawi</taxon>
    </lineage>
</organism>
<sequence>MRCPGSGKAPARTFRGHAYCAVCGKHWAERADGMVRRHAVDPSIFAGRSS</sequence>
<dbReference type="KEGG" id="vg:16834859"/>
<evidence type="ECO:0000313" key="2">
    <source>
        <dbReference type="Proteomes" id="UP000016711"/>
    </source>
</evidence>